<dbReference type="PANTHER" id="PTHR11240">
    <property type="entry name" value="RIBONUCLEASE T2"/>
    <property type="match status" value="1"/>
</dbReference>
<keyword evidence="3" id="KW-1015">Disulfide bond</keyword>
<dbReference type="InterPro" id="IPR018188">
    <property type="entry name" value="RNase_T2_His_AS_1"/>
</dbReference>
<feature type="active site" evidence="4">
    <location>
        <position position="171"/>
    </location>
</feature>
<dbReference type="InterPro" id="IPR033130">
    <property type="entry name" value="RNase_T2_His_AS_2"/>
</dbReference>
<evidence type="ECO:0000256" key="4">
    <source>
        <dbReference type="PIRSR" id="PIRSR633697-1"/>
    </source>
</evidence>
<reference evidence="7 8" key="1">
    <citation type="submission" date="2019-02" db="EMBL/GenBank/DDBJ databases">
        <title>Genome sequencing of the rare red list fungi Antrodiella citrinella (Flaviporus citrinellus).</title>
        <authorList>
            <person name="Buettner E."/>
            <person name="Kellner H."/>
        </authorList>
    </citation>
    <scope>NUCLEOTIDE SEQUENCE [LARGE SCALE GENOMIC DNA]</scope>
    <source>
        <strain evidence="7 8">DSM 108506</strain>
    </source>
</reference>
<dbReference type="OrthoDB" id="435754at2759"/>
<dbReference type="GO" id="GO:0006401">
    <property type="term" value="P:RNA catabolic process"/>
    <property type="evidence" value="ECO:0007669"/>
    <property type="project" value="TreeGrafter"/>
</dbReference>
<dbReference type="EC" id="4.6.1.19" evidence="2"/>
<keyword evidence="8" id="KW-1185">Reference proteome</keyword>
<dbReference type="CDD" id="cd01061">
    <property type="entry name" value="RNase_T2_euk"/>
    <property type="match status" value="1"/>
</dbReference>
<sequence length="613" mass="67606">MATFSAITTFLAATSVAHATVLGGSLFPVLNSFPNLTACASEPAIYSCENTTAIQNTCCSPTPGGLVLQTQFWSTYTGLESRGQLLPKGSWTIHGLWPDNCDGSFESYCDFTRQFDPAPAPATIGNTTVPVYKGPGVDSFIRAFNRFDLLDYMQKYWINQGDTNAVFWAHEFSKHATCTSTFDVACYGDNYQEHEEVVGFFEAVIRAFKIYPTYDMLAAYGIVPSNTTTYSLAQIQTALKTQTGAIPYLGCTTNGTVLSEVWYMHHVLGSEQFGHFKTLDSVSPTTCSNSSGIHYYERTSASEHEKSEPLVPSLSAAQNTIKIITTFNLYHHSVSSMPPEYHLESFWTTRFQHETRFEWLGDGRATVIPLLREYLHAKKNSTGWLSTSDIPRTLHIGAGTSTLSDHILREYEEVVGGTLQEGTIVNTDFSAHAVLQGRIGAGEGIVRWEEVDMLDWANIVKKLGDNRPEEKGNGRRGFSVIIDKSTSDAISCAPNVSLDLQTLQSTDPCPAIAAVMNHDKRMTVEPVELLALHLAALVPPDGIWIAQSYSSDRFPFLTEPSPTYPDHASVFWSVRQVIPVDAPSGQAKEGVHAPTIQHFVYVLERTQTPCEGR</sequence>
<dbReference type="GO" id="GO:0003723">
    <property type="term" value="F:RNA binding"/>
    <property type="evidence" value="ECO:0007669"/>
    <property type="project" value="InterPro"/>
</dbReference>
<dbReference type="InterPro" id="IPR029063">
    <property type="entry name" value="SAM-dependent_MTases_sf"/>
</dbReference>
<dbReference type="EMBL" id="SGPM01000006">
    <property type="protein sequence ID" value="THH33438.1"/>
    <property type="molecule type" value="Genomic_DNA"/>
</dbReference>
<name>A0A4S4N648_9APHY</name>
<feature type="chain" id="PRO_5020606567" description="ribonuclease T2" evidence="6">
    <location>
        <begin position="20"/>
        <end position="613"/>
    </location>
</feature>
<dbReference type="Proteomes" id="UP000308730">
    <property type="component" value="Unassembled WGS sequence"/>
</dbReference>
<dbReference type="AlphaFoldDB" id="A0A4S4N648"/>
<evidence type="ECO:0000256" key="2">
    <source>
        <dbReference type="ARBA" id="ARBA00012571"/>
    </source>
</evidence>
<dbReference type="Gene3D" id="3.90.730.10">
    <property type="entry name" value="Ribonuclease T2-like"/>
    <property type="match status" value="1"/>
</dbReference>
<dbReference type="SUPFAM" id="SSF55895">
    <property type="entry name" value="Ribonuclease Rh-like"/>
    <property type="match status" value="1"/>
</dbReference>
<organism evidence="7 8">
    <name type="scientific">Antrodiella citrinella</name>
    <dbReference type="NCBI Taxonomy" id="2447956"/>
    <lineage>
        <taxon>Eukaryota</taxon>
        <taxon>Fungi</taxon>
        <taxon>Dikarya</taxon>
        <taxon>Basidiomycota</taxon>
        <taxon>Agaricomycotina</taxon>
        <taxon>Agaricomycetes</taxon>
        <taxon>Polyporales</taxon>
        <taxon>Steccherinaceae</taxon>
        <taxon>Antrodiella</taxon>
    </lineage>
</organism>
<evidence type="ECO:0000313" key="7">
    <source>
        <dbReference type="EMBL" id="THH33438.1"/>
    </source>
</evidence>
<dbReference type="Gene3D" id="3.40.50.150">
    <property type="entry name" value="Vaccinia Virus protein VP39"/>
    <property type="match status" value="1"/>
</dbReference>
<dbReference type="PROSITE" id="PS00530">
    <property type="entry name" value="RNASE_T2_1"/>
    <property type="match status" value="1"/>
</dbReference>
<feature type="signal peptide" evidence="6">
    <location>
        <begin position="1"/>
        <end position="19"/>
    </location>
</feature>
<dbReference type="PANTHER" id="PTHR11240:SF17">
    <property type="entry name" value="RIBONUCLEASE T2"/>
    <property type="match status" value="1"/>
</dbReference>
<dbReference type="InterPro" id="IPR036430">
    <property type="entry name" value="RNase_T2-like_sf"/>
</dbReference>
<dbReference type="InterPro" id="IPR033697">
    <property type="entry name" value="Ribonuclease_T2_eukaryotic"/>
</dbReference>
<evidence type="ECO:0000256" key="3">
    <source>
        <dbReference type="ARBA" id="ARBA00023157"/>
    </source>
</evidence>
<proteinExistence type="inferred from homology"/>
<dbReference type="GO" id="GO:0005576">
    <property type="term" value="C:extracellular region"/>
    <property type="evidence" value="ECO:0007669"/>
    <property type="project" value="TreeGrafter"/>
</dbReference>
<evidence type="ECO:0000256" key="6">
    <source>
        <dbReference type="SAM" id="SignalP"/>
    </source>
</evidence>
<feature type="active site" evidence="4">
    <location>
        <position position="94"/>
    </location>
</feature>
<evidence type="ECO:0000256" key="1">
    <source>
        <dbReference type="ARBA" id="ARBA00007469"/>
    </source>
</evidence>
<protein>
    <recommendedName>
        <fullName evidence="2">ribonuclease T2</fullName>
        <ecNumber evidence="2">4.6.1.19</ecNumber>
    </recommendedName>
</protein>
<dbReference type="GO" id="GO:0033897">
    <property type="term" value="F:ribonuclease T2 activity"/>
    <property type="evidence" value="ECO:0007669"/>
    <property type="project" value="UniProtKB-EC"/>
</dbReference>
<feature type="active site" evidence="4">
    <location>
        <position position="175"/>
    </location>
</feature>
<keyword evidence="6" id="KW-0732">Signal</keyword>
<evidence type="ECO:0000256" key="5">
    <source>
        <dbReference type="RuleBase" id="RU004328"/>
    </source>
</evidence>
<dbReference type="PROSITE" id="PS00531">
    <property type="entry name" value="RNASE_T2_2"/>
    <property type="match status" value="1"/>
</dbReference>
<accession>A0A4S4N648</accession>
<dbReference type="InterPro" id="IPR001568">
    <property type="entry name" value="RNase_T2-like"/>
</dbReference>
<gene>
    <name evidence="7" type="ORF">EUX98_g792</name>
</gene>
<evidence type="ECO:0000313" key="8">
    <source>
        <dbReference type="Proteomes" id="UP000308730"/>
    </source>
</evidence>
<comment type="caution">
    <text evidence="7">The sequence shown here is derived from an EMBL/GenBank/DDBJ whole genome shotgun (WGS) entry which is preliminary data.</text>
</comment>
<comment type="similarity">
    <text evidence="1 5">Belongs to the RNase T2 family.</text>
</comment>
<dbReference type="Pfam" id="PF00445">
    <property type="entry name" value="Ribonuclease_T2"/>
    <property type="match status" value="1"/>
</dbReference>